<evidence type="ECO:0000256" key="5">
    <source>
        <dbReference type="ARBA" id="ARBA00022525"/>
    </source>
</evidence>
<evidence type="ECO:0000256" key="3">
    <source>
        <dbReference type="ARBA" id="ARBA00009677"/>
    </source>
</evidence>
<evidence type="ECO:0000259" key="8">
    <source>
        <dbReference type="Pfam" id="PF06429"/>
    </source>
</evidence>
<evidence type="ECO:0000259" key="9">
    <source>
        <dbReference type="Pfam" id="PF22638"/>
    </source>
</evidence>
<proteinExistence type="inferred from homology"/>
<organism evidence="10 11">
    <name type="scientific">Dissulfurirhabdus thermomarina</name>
    <dbReference type="NCBI Taxonomy" id="1765737"/>
    <lineage>
        <taxon>Bacteria</taxon>
        <taxon>Deltaproteobacteria</taxon>
        <taxon>Dissulfurirhabdaceae</taxon>
        <taxon>Dissulfurirhabdus</taxon>
    </lineage>
</organism>
<keyword evidence="7" id="KW-0175">Coiled coil</keyword>
<evidence type="ECO:0000256" key="7">
    <source>
        <dbReference type="SAM" id="Coils"/>
    </source>
</evidence>
<dbReference type="PRINTS" id="PR01005">
    <property type="entry name" value="FLGHOOKAP1"/>
</dbReference>
<dbReference type="Pfam" id="PF22638">
    <property type="entry name" value="FlgK_D1"/>
    <property type="match status" value="1"/>
</dbReference>
<comment type="subcellular location">
    <subcellularLocation>
        <location evidence="1">Bacterial flagellum</location>
    </subcellularLocation>
    <subcellularLocation>
        <location evidence="2">Secreted</location>
    </subcellularLocation>
</comment>
<dbReference type="AlphaFoldDB" id="A0A6N9TMJ0"/>
<dbReference type="RefSeq" id="WP_163298412.1">
    <property type="nucleotide sequence ID" value="NZ_JAAGRR010000044.1"/>
</dbReference>
<dbReference type="InterPro" id="IPR002371">
    <property type="entry name" value="FlgK"/>
</dbReference>
<dbReference type="GO" id="GO:0005198">
    <property type="term" value="F:structural molecule activity"/>
    <property type="evidence" value="ECO:0007669"/>
    <property type="project" value="InterPro"/>
</dbReference>
<dbReference type="NCBIfam" id="TIGR02492">
    <property type="entry name" value="flgK_ends"/>
    <property type="match status" value="1"/>
</dbReference>
<reference evidence="10 11" key="1">
    <citation type="submission" date="2020-02" db="EMBL/GenBank/DDBJ databases">
        <title>Comparative genomics of sulfur disproportionating microorganisms.</title>
        <authorList>
            <person name="Ward L.M."/>
            <person name="Bertran E."/>
            <person name="Johnston D.T."/>
        </authorList>
    </citation>
    <scope>NUCLEOTIDE SEQUENCE [LARGE SCALE GENOMIC DNA]</scope>
    <source>
        <strain evidence="10 11">DSM 100025</strain>
    </source>
</reference>
<comment type="caution">
    <text evidence="10">The sequence shown here is derived from an EMBL/GenBank/DDBJ whole genome shotgun (WGS) entry which is preliminary data.</text>
</comment>
<dbReference type="SUPFAM" id="SSF64518">
    <property type="entry name" value="Phase 1 flagellin"/>
    <property type="match status" value="1"/>
</dbReference>
<dbReference type="GO" id="GO:0009424">
    <property type="term" value="C:bacterial-type flagellum hook"/>
    <property type="evidence" value="ECO:0007669"/>
    <property type="project" value="InterPro"/>
</dbReference>
<dbReference type="InterPro" id="IPR053927">
    <property type="entry name" value="FlgK_helical"/>
</dbReference>
<comment type="similarity">
    <text evidence="3">Belongs to the flagella basal body rod proteins family.</text>
</comment>
<accession>A0A6N9TMJ0</accession>
<keyword evidence="5" id="KW-0964">Secreted</keyword>
<feature type="coiled-coil region" evidence="7">
    <location>
        <begin position="166"/>
        <end position="193"/>
    </location>
</feature>
<gene>
    <name evidence="10" type="primary">flgK</name>
    <name evidence="10" type="ORF">G3N55_05350</name>
</gene>
<feature type="domain" description="Flagellar basal-body/hook protein C-terminal" evidence="8">
    <location>
        <begin position="897"/>
        <end position="936"/>
    </location>
</feature>
<sequence>MSGLNKLLDIGKTSLLAQQTNLQVTGHNVSNVNTEGYSRQSVTLAAREPTPMEIGPIGNGVEAVEITRAFDRFVTTTLFDKVSVNSGLETRTSGMKLIEGILNEVPDTGLDAAINDFWAAWDDLANNAEGAAERTSLLQRAQLLVDGIHDRYNALFQLSQDLNLNIQTAVEDVNRLADQIADLNVRIVALESEQHPANDLRDQRDQLIRRLSEQVDIHWFENQRGSYTVLIGAGKPLVEDDKSWHIEYADERINWVATNGQRTRLTTQDLQGGELGGWLDIKTRIQPRDTSVLVGSRVNTSGGKGIQAGTDFALIDGVTVTGPFTIQFSGTDQNGNPVTGTFDSTVDYDGDGTPGRVGDFLFQIEAAYPAGTLQASINDEGRLTLTDLAPGTFPITFRIDAIAGGVSGLDFGRLDGSYPLNYTEQLNRWAAELIKAVNGLHGQGVGLVPLQESTGVATALDPAQPLDFQASGLPFADQVQTGRFAIWLYDAAGNVVDTNPATPLVNDPFYVNVTAAGAPGDTSMNDVRDQINAAGLGLTARVVNGRLVVQVDGTTSVAGFAFGEDTSGALLAMGMNAFFTGEDAATIGVNPDLVEDPRLVAAARVEPGGLEEAVSTDAVRDGDRPLGVAVQNGVLSIDLYNASGVLDHTLTVPVTAATDDLDAVMDAINADPGLHAEVRDGLFHLEAVEAGWSVDANDGATRLFDYLGITPPGGPGQQSLSGAYQVERTFEPLASHALGVAPGTFDLYTRDAAGTVSGPFTVTLTDDGFGGAAESLRAVAAQIDAFADLAADVVDGRLVVRAAGNAEVFLVDNDTTGLTGAIGLATPGGGELAPADNRNALAIRDLSRVPVAALDGATLNEGYQSLVGEVGIHSRGFQLDYDFSRSAVDELQARRDEISAVSLDEEMADLIKFQHSYAAAAKLMSVADELFVTLLQTKQ</sequence>
<evidence type="ECO:0000313" key="10">
    <source>
        <dbReference type="EMBL" id="NDY42268.1"/>
    </source>
</evidence>
<evidence type="ECO:0000256" key="6">
    <source>
        <dbReference type="ARBA" id="ARBA00023143"/>
    </source>
</evidence>
<dbReference type="Proteomes" id="UP000469346">
    <property type="component" value="Unassembled WGS sequence"/>
</dbReference>
<evidence type="ECO:0000256" key="4">
    <source>
        <dbReference type="ARBA" id="ARBA00016244"/>
    </source>
</evidence>
<keyword evidence="10" id="KW-0969">Cilium</keyword>
<name>A0A6N9TMJ0_DISTH</name>
<evidence type="ECO:0000256" key="2">
    <source>
        <dbReference type="ARBA" id="ARBA00004613"/>
    </source>
</evidence>
<dbReference type="InterPro" id="IPR010930">
    <property type="entry name" value="Flg_bb/hook_C_dom"/>
</dbReference>
<dbReference type="EMBL" id="JAAGRR010000044">
    <property type="protein sequence ID" value="NDY42268.1"/>
    <property type="molecule type" value="Genomic_DNA"/>
</dbReference>
<dbReference type="PANTHER" id="PTHR30033:SF1">
    <property type="entry name" value="FLAGELLAR HOOK-ASSOCIATED PROTEIN 1"/>
    <property type="match status" value="1"/>
</dbReference>
<dbReference type="GO" id="GO:0044780">
    <property type="term" value="P:bacterial-type flagellum assembly"/>
    <property type="evidence" value="ECO:0007669"/>
    <property type="project" value="InterPro"/>
</dbReference>
<keyword evidence="10" id="KW-0966">Cell projection</keyword>
<keyword evidence="11" id="KW-1185">Reference proteome</keyword>
<evidence type="ECO:0000256" key="1">
    <source>
        <dbReference type="ARBA" id="ARBA00004365"/>
    </source>
</evidence>
<dbReference type="GO" id="GO:0005576">
    <property type="term" value="C:extracellular region"/>
    <property type="evidence" value="ECO:0007669"/>
    <property type="project" value="UniProtKB-SubCell"/>
</dbReference>
<evidence type="ECO:0000313" key="11">
    <source>
        <dbReference type="Proteomes" id="UP000469346"/>
    </source>
</evidence>
<protein>
    <recommendedName>
        <fullName evidence="4">Flagellar hook-associated protein 1</fullName>
    </recommendedName>
</protein>
<dbReference type="PANTHER" id="PTHR30033">
    <property type="entry name" value="FLAGELLAR HOOK-ASSOCIATED PROTEIN 1"/>
    <property type="match status" value="1"/>
</dbReference>
<feature type="domain" description="Flagellar hook-associated protein FlgK helical" evidence="9">
    <location>
        <begin position="97"/>
        <end position="284"/>
    </location>
</feature>
<keyword evidence="6" id="KW-0975">Bacterial flagellum</keyword>
<keyword evidence="10" id="KW-0282">Flagellum</keyword>
<dbReference type="Pfam" id="PF06429">
    <property type="entry name" value="Flg_bbr_C"/>
    <property type="match status" value="1"/>
</dbReference>